<dbReference type="OrthoDB" id="1927955at2759"/>
<gene>
    <name evidence="2" type="ORF">C5167_038251</name>
</gene>
<dbReference type="Gramene" id="RZC45308">
    <property type="protein sequence ID" value="RZC45308"/>
    <property type="gene ID" value="C5167_038251"/>
</dbReference>
<dbReference type="PANTHER" id="PTHR33918:SF4">
    <property type="entry name" value="ABC-2 TYPE TRANSPORTER DOMAIN-CONTAINING PROTEIN"/>
    <property type="match status" value="1"/>
</dbReference>
<feature type="transmembrane region" description="Helical" evidence="1">
    <location>
        <begin position="227"/>
        <end position="248"/>
    </location>
</feature>
<evidence type="ECO:0000313" key="2">
    <source>
        <dbReference type="EMBL" id="RZC45308.1"/>
    </source>
</evidence>
<keyword evidence="3" id="KW-1185">Reference proteome</keyword>
<proteinExistence type="predicted"/>
<dbReference type="GO" id="GO:0009507">
    <property type="term" value="C:chloroplast"/>
    <property type="evidence" value="ECO:0007669"/>
    <property type="project" value="TreeGrafter"/>
</dbReference>
<name>A0A4Y7ICT4_PAPSO</name>
<feature type="transmembrane region" description="Helical" evidence="1">
    <location>
        <begin position="305"/>
        <end position="331"/>
    </location>
</feature>
<evidence type="ECO:0000256" key="1">
    <source>
        <dbReference type="SAM" id="Phobius"/>
    </source>
</evidence>
<sequence length="340" mass="37749">MELQSVCSLRPISNPKRLSINPFFSHSINNHQRIRLDTKTYNPISLSKSRLLRVVTKASNSDNKLTTNGSIIGTSSKFDDKPEPYSGKSGSISFYGLTHQSVEEGKLVSSPFKDDIGSSFLWVLAPVALISSLVLPQFFLSGFFDALLKDEILAEIVISFSSEAMFYTGFGAFLFITDQVKKPYLQFSPKRWGLITGLRGYLTSAFLTMGLKVFAPLLTVFVTWPVLGLPALVAVLPFLVGCAAQFAFETHLDKQGSSSWPLVPIIFEIYRLYQLSKAAHFVERLMFSMRGAAASPELLERSGALVAMLVCFQVLGVLCLWSLITFLLRLFPSRPVADKY</sequence>
<protein>
    <submittedName>
        <fullName evidence="2">Uncharacterized protein</fullName>
    </submittedName>
</protein>
<keyword evidence="1" id="KW-0472">Membrane</keyword>
<feature type="transmembrane region" description="Helical" evidence="1">
    <location>
        <begin position="198"/>
        <end position="221"/>
    </location>
</feature>
<keyword evidence="1" id="KW-1133">Transmembrane helix</keyword>
<reference evidence="2 3" key="1">
    <citation type="journal article" date="2018" name="Science">
        <title>The opium poppy genome and morphinan production.</title>
        <authorList>
            <person name="Guo L."/>
            <person name="Winzer T."/>
            <person name="Yang X."/>
            <person name="Li Y."/>
            <person name="Ning Z."/>
            <person name="He Z."/>
            <person name="Teodor R."/>
            <person name="Lu Y."/>
            <person name="Bowser T.A."/>
            <person name="Graham I.A."/>
            <person name="Ye K."/>
        </authorList>
    </citation>
    <scope>NUCLEOTIDE SEQUENCE [LARGE SCALE GENOMIC DNA]</scope>
    <source>
        <strain evidence="3">cv. HN1</strain>
        <tissue evidence="2">Leaves</tissue>
    </source>
</reference>
<dbReference type="OMA" id="AMIVTFQ"/>
<accession>A0A4Y7ICT4</accession>
<evidence type="ECO:0000313" key="3">
    <source>
        <dbReference type="Proteomes" id="UP000316621"/>
    </source>
</evidence>
<keyword evidence="1" id="KW-0812">Transmembrane</keyword>
<dbReference type="EMBL" id="CM010715">
    <property type="protein sequence ID" value="RZC45308.1"/>
    <property type="molecule type" value="Genomic_DNA"/>
</dbReference>
<feature type="transmembrane region" description="Helical" evidence="1">
    <location>
        <begin position="120"/>
        <end position="140"/>
    </location>
</feature>
<dbReference type="AlphaFoldDB" id="A0A4Y7ICT4"/>
<feature type="transmembrane region" description="Helical" evidence="1">
    <location>
        <begin position="152"/>
        <end position="177"/>
    </location>
</feature>
<dbReference type="PANTHER" id="PTHR33918">
    <property type="entry name" value="OS01G0704200 PROTEIN"/>
    <property type="match status" value="1"/>
</dbReference>
<organism evidence="2 3">
    <name type="scientific">Papaver somniferum</name>
    <name type="common">Opium poppy</name>
    <dbReference type="NCBI Taxonomy" id="3469"/>
    <lineage>
        <taxon>Eukaryota</taxon>
        <taxon>Viridiplantae</taxon>
        <taxon>Streptophyta</taxon>
        <taxon>Embryophyta</taxon>
        <taxon>Tracheophyta</taxon>
        <taxon>Spermatophyta</taxon>
        <taxon>Magnoliopsida</taxon>
        <taxon>Ranunculales</taxon>
        <taxon>Papaveraceae</taxon>
        <taxon>Papaveroideae</taxon>
        <taxon>Papaver</taxon>
    </lineage>
</organism>
<dbReference type="Proteomes" id="UP000316621">
    <property type="component" value="Chromosome 1"/>
</dbReference>